<reference evidence="1 2" key="1">
    <citation type="journal article" date="2007" name="Science">
        <title>Genomic minimalism in the early diverging intestinal parasite Giardia lamblia.</title>
        <authorList>
            <person name="Morrison H.G."/>
            <person name="McArthur A.G."/>
            <person name="Gillin F.D."/>
            <person name="Aley S.B."/>
            <person name="Adam R.D."/>
            <person name="Olsen G.J."/>
            <person name="Best A.A."/>
            <person name="Cande W.Z."/>
            <person name="Chen F."/>
            <person name="Cipriano M.J."/>
            <person name="Davids B.J."/>
            <person name="Dawson S.C."/>
            <person name="Elmendorf H.G."/>
            <person name="Hehl A.B."/>
            <person name="Holder M.E."/>
            <person name="Huse S.M."/>
            <person name="Kim U.U."/>
            <person name="Lasek-Nesselquist E."/>
            <person name="Manning G."/>
            <person name="Nigam A."/>
            <person name="Nixon J.E."/>
            <person name="Palm D."/>
            <person name="Passamaneck N.E."/>
            <person name="Prabhu A."/>
            <person name="Reich C.I."/>
            <person name="Reiner D.S."/>
            <person name="Samuelson J."/>
            <person name="Svard S.G."/>
            <person name="Sogin M.L."/>
        </authorList>
    </citation>
    <scope>NUCLEOTIDE SEQUENCE [LARGE SCALE GENOMIC DNA]</scope>
    <source>
        <strain evidence="1 2">WB C6</strain>
    </source>
</reference>
<dbReference type="OMA" id="HFDIAIF"/>
<dbReference type="InterPro" id="IPR036770">
    <property type="entry name" value="Ankyrin_rpt-contain_sf"/>
</dbReference>
<dbReference type="Pfam" id="PF00023">
    <property type="entry name" value="Ank"/>
    <property type="match status" value="1"/>
</dbReference>
<dbReference type="RefSeq" id="XP_001705497.1">
    <property type="nucleotide sequence ID" value="XM_001705445.1"/>
</dbReference>
<evidence type="ECO:0000313" key="2">
    <source>
        <dbReference type="Proteomes" id="UP000001548"/>
    </source>
</evidence>
<dbReference type="AlphaFoldDB" id="A8BQV5"/>
<dbReference type="KEGG" id="gla:GL50803_009802"/>
<proteinExistence type="predicted"/>
<comment type="caution">
    <text evidence="1">The sequence shown here is derived from an EMBL/GenBank/DDBJ whole genome shotgun (WGS) entry which is preliminary data.</text>
</comment>
<dbReference type="SMART" id="SM00248">
    <property type="entry name" value="ANK"/>
    <property type="match status" value="4"/>
</dbReference>
<dbReference type="Proteomes" id="UP000001548">
    <property type="component" value="Unassembled WGS sequence"/>
</dbReference>
<keyword evidence="2" id="KW-1185">Reference proteome</keyword>
<dbReference type="VEuPathDB" id="GiardiaDB:GL50803_9802"/>
<dbReference type="GeneID" id="5698377"/>
<dbReference type="Pfam" id="PF12796">
    <property type="entry name" value="Ank_2"/>
    <property type="match status" value="1"/>
</dbReference>
<name>A8BQV5_GIAIC</name>
<dbReference type="PANTHER" id="PTHR24184:SF11">
    <property type="entry name" value="ANKYRIN REPEAT AND SOCS BOX CONTAINING 3"/>
    <property type="match status" value="1"/>
</dbReference>
<dbReference type="PANTHER" id="PTHR24184">
    <property type="entry name" value="SI:CH211-189E2.2"/>
    <property type="match status" value="1"/>
</dbReference>
<organism evidence="1 2">
    <name type="scientific">Giardia intestinalis (strain ATCC 50803 / WB clone C6)</name>
    <name type="common">Giardia lamblia</name>
    <dbReference type="NCBI Taxonomy" id="184922"/>
    <lineage>
        <taxon>Eukaryota</taxon>
        <taxon>Metamonada</taxon>
        <taxon>Diplomonadida</taxon>
        <taxon>Hexamitidae</taxon>
        <taxon>Giardiinae</taxon>
        <taxon>Giardia</taxon>
    </lineage>
</organism>
<sequence>MTLTSVRDWFCTVASGDLDTVRDNIDTYAGARSWNGDTALMVAARYNYSEVVRTLAPIEHGLRNQDDYTALFIAINYDSIAAVEILVHYEAYLSIKERLTPLHYAVALNRLSCVQPLMTSLGHERDAKGRIPTDLAYLMGHFDIAIFLSIRGYNCTPGIISSMMIDHVHHFYKVYFEAAYDTFGAE</sequence>
<protein>
    <submittedName>
        <fullName evidence="1">Ankyrin repeat protein 1</fullName>
    </submittedName>
</protein>
<dbReference type="Gene3D" id="1.25.40.20">
    <property type="entry name" value="Ankyrin repeat-containing domain"/>
    <property type="match status" value="1"/>
</dbReference>
<evidence type="ECO:0000313" key="1">
    <source>
        <dbReference type="EMBL" id="KAE8304936.1"/>
    </source>
</evidence>
<gene>
    <name evidence="1" type="ORF">GL50803_009802</name>
</gene>
<accession>A8BQV5</accession>
<dbReference type="EMBL" id="AACB03000001">
    <property type="protein sequence ID" value="KAE8304936.1"/>
    <property type="molecule type" value="Genomic_DNA"/>
</dbReference>
<dbReference type="InterPro" id="IPR002110">
    <property type="entry name" value="Ankyrin_rpt"/>
</dbReference>
<dbReference type="HOGENOM" id="CLU_1457085_0_0_1"/>
<dbReference type="SUPFAM" id="SSF48403">
    <property type="entry name" value="Ankyrin repeat"/>
    <property type="match status" value="1"/>
</dbReference>